<dbReference type="GO" id="GO:0003677">
    <property type="term" value="F:DNA binding"/>
    <property type="evidence" value="ECO:0007669"/>
    <property type="project" value="UniProtKB-KW"/>
</dbReference>
<name>A0A7W9BQ30_9SPHN</name>
<reference evidence="5 6" key="1">
    <citation type="submission" date="2020-08" db="EMBL/GenBank/DDBJ databases">
        <title>Genomic Encyclopedia of Type Strains, Phase IV (KMG-IV): sequencing the most valuable type-strain genomes for metagenomic binning, comparative biology and taxonomic classification.</title>
        <authorList>
            <person name="Goeker M."/>
        </authorList>
    </citation>
    <scope>NUCLEOTIDE SEQUENCE [LARGE SCALE GENOMIC DNA]</scope>
    <source>
        <strain evidence="5 6">DSM 103336</strain>
    </source>
</reference>
<dbReference type="InterPro" id="IPR023187">
    <property type="entry name" value="Tscrpt_reg_MarR-type_CS"/>
</dbReference>
<dbReference type="RefSeq" id="WP_157175147.1">
    <property type="nucleotide sequence ID" value="NZ_BMJP01000001.1"/>
</dbReference>
<dbReference type="PANTHER" id="PTHR35790">
    <property type="entry name" value="HTH-TYPE TRANSCRIPTIONAL REGULATOR PCHR"/>
    <property type="match status" value="1"/>
</dbReference>
<dbReference type="InterPro" id="IPR052067">
    <property type="entry name" value="Metal_resp_HTH_trans_reg"/>
</dbReference>
<comment type="caution">
    <text evidence="5">The sequence shown here is derived from an EMBL/GenBank/DDBJ whole genome shotgun (WGS) entry which is preliminary data.</text>
</comment>
<dbReference type="EMBL" id="JACIJR010000001">
    <property type="protein sequence ID" value="MBB5727856.1"/>
    <property type="molecule type" value="Genomic_DNA"/>
</dbReference>
<evidence type="ECO:0000256" key="3">
    <source>
        <dbReference type="ARBA" id="ARBA00023163"/>
    </source>
</evidence>
<evidence type="ECO:0000259" key="4">
    <source>
        <dbReference type="PROSITE" id="PS50995"/>
    </source>
</evidence>
<gene>
    <name evidence="5" type="ORF">FHS99_000312</name>
</gene>
<dbReference type="OrthoDB" id="8906692at2"/>
<dbReference type="InterPro" id="IPR000835">
    <property type="entry name" value="HTH_MarR-typ"/>
</dbReference>
<evidence type="ECO:0000256" key="1">
    <source>
        <dbReference type="ARBA" id="ARBA00023015"/>
    </source>
</evidence>
<dbReference type="PROSITE" id="PS50995">
    <property type="entry name" value="HTH_MARR_2"/>
    <property type="match status" value="1"/>
</dbReference>
<feature type="domain" description="HTH marR-type" evidence="4">
    <location>
        <begin position="1"/>
        <end position="142"/>
    </location>
</feature>
<dbReference type="SUPFAM" id="SSF46785">
    <property type="entry name" value="Winged helix' DNA-binding domain"/>
    <property type="match status" value="1"/>
</dbReference>
<evidence type="ECO:0000313" key="5">
    <source>
        <dbReference type="EMBL" id="MBB5727856.1"/>
    </source>
</evidence>
<dbReference type="Gene3D" id="1.10.10.10">
    <property type="entry name" value="Winged helix-like DNA-binding domain superfamily/Winged helix DNA-binding domain"/>
    <property type="match status" value="1"/>
</dbReference>
<keyword evidence="3" id="KW-0804">Transcription</keyword>
<dbReference type="PROSITE" id="PS01117">
    <property type="entry name" value="HTH_MARR_1"/>
    <property type="match status" value="1"/>
</dbReference>
<dbReference type="InterPro" id="IPR036390">
    <property type="entry name" value="WH_DNA-bd_sf"/>
</dbReference>
<dbReference type="PRINTS" id="PR00598">
    <property type="entry name" value="HTHMARR"/>
</dbReference>
<protein>
    <submittedName>
        <fullName evidence="5">DNA-binding MarR family transcriptional regulator</fullName>
    </submittedName>
</protein>
<evidence type="ECO:0000313" key="6">
    <source>
        <dbReference type="Proteomes" id="UP000546701"/>
    </source>
</evidence>
<keyword evidence="2 5" id="KW-0238">DNA-binding</keyword>
<keyword evidence="6" id="KW-1185">Reference proteome</keyword>
<dbReference type="AlphaFoldDB" id="A0A7W9BQ30"/>
<dbReference type="GO" id="GO:0003700">
    <property type="term" value="F:DNA-binding transcription factor activity"/>
    <property type="evidence" value="ECO:0007669"/>
    <property type="project" value="InterPro"/>
</dbReference>
<dbReference type="Pfam" id="PF12802">
    <property type="entry name" value="MarR_2"/>
    <property type="match status" value="1"/>
</dbReference>
<dbReference type="PANTHER" id="PTHR35790:SF4">
    <property type="entry name" value="HTH-TYPE TRANSCRIPTIONAL REGULATOR PCHR"/>
    <property type="match status" value="1"/>
</dbReference>
<dbReference type="InterPro" id="IPR036388">
    <property type="entry name" value="WH-like_DNA-bd_sf"/>
</dbReference>
<dbReference type="Proteomes" id="UP000546701">
    <property type="component" value="Unassembled WGS sequence"/>
</dbReference>
<accession>A0A7W9BQ30</accession>
<dbReference type="SMART" id="SM00347">
    <property type="entry name" value="HTH_MARR"/>
    <property type="match status" value="1"/>
</dbReference>
<sequence>MDRPTLALDDFIPYRLSFTSNLVSDTIAGTYEALFGLTIPEWRLIAVVAETGGITQAAIGTRTRMDKVTVSRAAIALVGRGLLGRALNPDDGRSHLLSLTDAGRELHAQIAPKAMELESRIFARFDRDEVERFVAMLRRIDAITLAIGTPGGTEPGDD</sequence>
<proteinExistence type="predicted"/>
<keyword evidence="1" id="KW-0805">Transcription regulation</keyword>
<organism evidence="5 6">
    <name type="scientific">Sphingomonas prati</name>
    <dbReference type="NCBI Taxonomy" id="1843237"/>
    <lineage>
        <taxon>Bacteria</taxon>
        <taxon>Pseudomonadati</taxon>
        <taxon>Pseudomonadota</taxon>
        <taxon>Alphaproteobacteria</taxon>
        <taxon>Sphingomonadales</taxon>
        <taxon>Sphingomonadaceae</taxon>
        <taxon>Sphingomonas</taxon>
    </lineage>
</organism>
<evidence type="ECO:0000256" key="2">
    <source>
        <dbReference type="ARBA" id="ARBA00023125"/>
    </source>
</evidence>